<dbReference type="OrthoDB" id="2436248at2759"/>
<evidence type="ECO:0000313" key="5">
    <source>
        <dbReference type="Proteomes" id="UP000006906"/>
    </source>
</evidence>
<protein>
    <recommendedName>
        <fullName evidence="3">Protein kinase domain-containing protein</fullName>
    </recommendedName>
</protein>
<keyword evidence="5" id="KW-1185">Reference proteome</keyword>
<evidence type="ECO:0000256" key="1">
    <source>
        <dbReference type="SAM" id="Coils"/>
    </source>
</evidence>
<dbReference type="PROSITE" id="PS50011">
    <property type="entry name" value="PROTEIN_KINASE_DOM"/>
    <property type="match status" value="1"/>
</dbReference>
<dbReference type="EMBL" id="CM008972">
    <property type="protein sequence ID" value="PNW76459.1"/>
    <property type="molecule type" value="Genomic_DNA"/>
</dbReference>
<feature type="region of interest" description="Disordered" evidence="2">
    <location>
        <begin position="1"/>
        <end position="29"/>
    </location>
</feature>
<dbReference type="KEGG" id="cre:CHLRE_11g467607v5"/>
<accession>A0A2K3D7F3</accession>
<dbReference type="Gramene" id="PNW76459">
    <property type="protein sequence ID" value="PNW76459"/>
    <property type="gene ID" value="CHLRE_11g467607v5"/>
</dbReference>
<gene>
    <name evidence="4" type="ORF">CHLRE_11g467607v5</name>
</gene>
<dbReference type="GO" id="GO:0004672">
    <property type="term" value="F:protein kinase activity"/>
    <property type="evidence" value="ECO:0007669"/>
    <property type="project" value="InterPro"/>
</dbReference>
<feature type="domain" description="Protein kinase" evidence="3">
    <location>
        <begin position="354"/>
        <end position="620"/>
    </location>
</feature>
<dbReference type="Gene3D" id="1.10.510.10">
    <property type="entry name" value="Transferase(Phosphotransferase) domain 1"/>
    <property type="match status" value="1"/>
</dbReference>
<proteinExistence type="predicted"/>
<dbReference type="SUPFAM" id="SSF56112">
    <property type="entry name" value="Protein kinase-like (PK-like)"/>
    <property type="match status" value="1"/>
</dbReference>
<organism evidence="4 5">
    <name type="scientific">Chlamydomonas reinhardtii</name>
    <name type="common">Chlamydomonas smithii</name>
    <dbReference type="NCBI Taxonomy" id="3055"/>
    <lineage>
        <taxon>Eukaryota</taxon>
        <taxon>Viridiplantae</taxon>
        <taxon>Chlorophyta</taxon>
        <taxon>core chlorophytes</taxon>
        <taxon>Chlorophyceae</taxon>
        <taxon>CS clade</taxon>
        <taxon>Chlamydomonadales</taxon>
        <taxon>Chlamydomonadaceae</taxon>
        <taxon>Chlamydomonas</taxon>
    </lineage>
</organism>
<name>A0A2K3D7F3_CHLRE</name>
<dbReference type="GeneID" id="5724377"/>
<dbReference type="InParanoid" id="A0A2K3D7F3"/>
<reference evidence="4 5" key="1">
    <citation type="journal article" date="2007" name="Science">
        <title>The Chlamydomonas genome reveals the evolution of key animal and plant functions.</title>
        <authorList>
            <person name="Merchant S.S."/>
            <person name="Prochnik S.E."/>
            <person name="Vallon O."/>
            <person name="Harris E.H."/>
            <person name="Karpowicz S.J."/>
            <person name="Witman G.B."/>
            <person name="Terry A."/>
            <person name="Salamov A."/>
            <person name="Fritz-Laylin L.K."/>
            <person name="Marechal-Drouard L."/>
            <person name="Marshall W.F."/>
            <person name="Qu L.H."/>
            <person name="Nelson D.R."/>
            <person name="Sanderfoot A.A."/>
            <person name="Spalding M.H."/>
            <person name="Kapitonov V.V."/>
            <person name="Ren Q."/>
            <person name="Ferris P."/>
            <person name="Lindquist E."/>
            <person name="Shapiro H."/>
            <person name="Lucas S.M."/>
            <person name="Grimwood J."/>
            <person name="Schmutz J."/>
            <person name="Cardol P."/>
            <person name="Cerutti H."/>
            <person name="Chanfreau G."/>
            <person name="Chen C.L."/>
            <person name="Cognat V."/>
            <person name="Croft M.T."/>
            <person name="Dent R."/>
            <person name="Dutcher S."/>
            <person name="Fernandez E."/>
            <person name="Fukuzawa H."/>
            <person name="Gonzalez-Ballester D."/>
            <person name="Gonzalez-Halphen D."/>
            <person name="Hallmann A."/>
            <person name="Hanikenne M."/>
            <person name="Hippler M."/>
            <person name="Inwood W."/>
            <person name="Jabbari K."/>
            <person name="Kalanon M."/>
            <person name="Kuras R."/>
            <person name="Lefebvre P.A."/>
            <person name="Lemaire S.D."/>
            <person name="Lobanov A.V."/>
            <person name="Lohr M."/>
            <person name="Manuell A."/>
            <person name="Meier I."/>
            <person name="Mets L."/>
            <person name="Mittag M."/>
            <person name="Mittelmeier T."/>
            <person name="Moroney J.V."/>
            <person name="Moseley J."/>
            <person name="Napoli C."/>
            <person name="Nedelcu A.M."/>
            <person name="Niyogi K."/>
            <person name="Novoselov S.V."/>
            <person name="Paulsen I.T."/>
            <person name="Pazour G."/>
            <person name="Purton S."/>
            <person name="Ral J.P."/>
            <person name="Riano-Pachon D.M."/>
            <person name="Riekhof W."/>
            <person name="Rymarquis L."/>
            <person name="Schroda M."/>
            <person name="Stern D."/>
            <person name="Umen J."/>
            <person name="Willows R."/>
            <person name="Wilson N."/>
            <person name="Zimmer S.L."/>
            <person name="Allmer J."/>
            <person name="Balk J."/>
            <person name="Bisova K."/>
            <person name="Chen C.J."/>
            <person name="Elias M."/>
            <person name="Gendler K."/>
            <person name="Hauser C."/>
            <person name="Lamb M.R."/>
            <person name="Ledford H."/>
            <person name="Long J.C."/>
            <person name="Minagawa J."/>
            <person name="Page M.D."/>
            <person name="Pan J."/>
            <person name="Pootakham W."/>
            <person name="Roje S."/>
            <person name="Rose A."/>
            <person name="Stahlberg E."/>
            <person name="Terauchi A.M."/>
            <person name="Yang P."/>
            <person name="Ball S."/>
            <person name="Bowler C."/>
            <person name="Dieckmann C.L."/>
            <person name="Gladyshev V.N."/>
            <person name="Green P."/>
            <person name="Jorgensen R."/>
            <person name="Mayfield S."/>
            <person name="Mueller-Roeber B."/>
            <person name="Rajamani S."/>
            <person name="Sayre R.T."/>
            <person name="Brokstein P."/>
            <person name="Dubchak I."/>
            <person name="Goodstein D."/>
            <person name="Hornick L."/>
            <person name="Huang Y.W."/>
            <person name="Jhaveri J."/>
            <person name="Luo Y."/>
            <person name="Martinez D."/>
            <person name="Ngau W.C."/>
            <person name="Otillar B."/>
            <person name="Poliakov A."/>
            <person name="Porter A."/>
            <person name="Szajkowski L."/>
            <person name="Werner G."/>
            <person name="Zhou K."/>
            <person name="Grigoriev I.V."/>
            <person name="Rokhsar D.S."/>
            <person name="Grossman A.R."/>
        </authorList>
    </citation>
    <scope>NUCLEOTIDE SEQUENCE [LARGE SCALE GENOMIC DNA]</scope>
    <source>
        <strain evidence="5">CC-503</strain>
    </source>
</reference>
<dbReference type="InterPro" id="IPR000719">
    <property type="entry name" value="Prot_kinase_dom"/>
</dbReference>
<dbReference type="AlphaFoldDB" id="A0A2K3D7F3"/>
<feature type="region of interest" description="Disordered" evidence="2">
    <location>
        <begin position="494"/>
        <end position="519"/>
    </location>
</feature>
<dbReference type="GO" id="GO:0005524">
    <property type="term" value="F:ATP binding"/>
    <property type="evidence" value="ECO:0007669"/>
    <property type="project" value="InterPro"/>
</dbReference>
<dbReference type="SMART" id="SM00220">
    <property type="entry name" value="S_TKc"/>
    <property type="match status" value="1"/>
</dbReference>
<evidence type="ECO:0000259" key="3">
    <source>
        <dbReference type="PROSITE" id="PS50011"/>
    </source>
</evidence>
<dbReference type="InterPro" id="IPR011009">
    <property type="entry name" value="Kinase-like_dom_sf"/>
</dbReference>
<keyword evidence="1" id="KW-0175">Coiled coil</keyword>
<evidence type="ECO:0000313" key="4">
    <source>
        <dbReference type="EMBL" id="PNW76459.1"/>
    </source>
</evidence>
<dbReference type="RefSeq" id="XP_042919356.1">
    <property type="nucleotide sequence ID" value="XM_043067357.1"/>
</dbReference>
<dbReference type="ExpressionAtlas" id="A0A2K3D7F3">
    <property type="expression patterns" value="baseline"/>
</dbReference>
<evidence type="ECO:0000256" key="2">
    <source>
        <dbReference type="SAM" id="MobiDB-lite"/>
    </source>
</evidence>
<feature type="coiled-coil region" evidence="1">
    <location>
        <begin position="29"/>
        <end position="80"/>
    </location>
</feature>
<dbReference type="Proteomes" id="UP000006906">
    <property type="component" value="Chromosome 11"/>
</dbReference>
<sequence length="620" mass="66849">MTVTEIEDASREIKALDSQIAQPEPPADIQDLRRKQEQLREDRQYLCKKEEQLRNKEEQLRKKEKQLRRKEDELREDIKQPMARGGIDTSEEYIRRVLLKPLGAADVGGGLLSAPAAPAAAGVLFLDQPLGAKLPVQGVAAKLASTGNSRIWSYATVETGDWLAATAVELRFIMTVALTGWMVKERAGSDITTTVKMALLVDPPLKLAAASLGLEVSMDRNTKDMSGATGKRLRPDFLCWVSNVLLFKGEEKAHASQMASAVEELKAKMATPWNPALLPGVSMPCMYAYAAAGNSVRFFAIPSGGGAAQMTAISEHLDIGTPLGRIKVVHHTLKIVEILAGYAPHAPNIPMAIGRTVKELGAGGDVRSSMTLFEDFVRKSVDLSQQHGTVMGYQELEDMYRALSGVRCPNLVRLHRCDGSSIRLQPDGETAVLHLAPVGLPLYGAPESEADLREAVRGVLAGVAALHAAGFVHRDIRWPNVIWLPPPLAAAAATTAASQQQPPAASASSATAAASSSSPAGAAGTYVLIDLEHAAPADCPVDCRQPPYQLPTWPAAAHQLLDPATGRYTRQSDLYLVAALMWHLPFPLSDSGCDLRQRLATRQVPSAEAALQHEWLLQQA</sequence>